<gene>
    <name evidence="1" type="ORF">SSFG_07432</name>
</gene>
<name>D5ZNR6_STRV1</name>
<sequence>MLPAVPHVFSADVGVPQKQSAASSAGVRLPRRRGGVPWLAISLADGSWSSPPKRGCSAALPGHHA</sequence>
<dbReference type="Proteomes" id="UP000003824">
    <property type="component" value="Unassembled WGS sequence"/>
</dbReference>
<evidence type="ECO:0000313" key="2">
    <source>
        <dbReference type="Proteomes" id="UP000003824"/>
    </source>
</evidence>
<accession>D5ZNR6</accession>
<dbReference type="AlphaFoldDB" id="D5ZNR6"/>
<organism evidence="1 2">
    <name type="scientific">Streptomyces viridosporus (strain ATCC 14672 / DSM 40746 / JCM 4963 / KCTC 9882 / NRRL B-12104 / FH 1290)</name>
    <name type="common">Streptomyces ghanaensis</name>
    <dbReference type="NCBI Taxonomy" id="566461"/>
    <lineage>
        <taxon>Bacteria</taxon>
        <taxon>Bacillati</taxon>
        <taxon>Actinomycetota</taxon>
        <taxon>Actinomycetes</taxon>
        <taxon>Kitasatosporales</taxon>
        <taxon>Streptomycetaceae</taxon>
        <taxon>Streptomyces</taxon>
    </lineage>
</organism>
<proteinExistence type="predicted"/>
<reference evidence="2" key="1">
    <citation type="submission" date="2008-12" db="EMBL/GenBank/DDBJ databases">
        <title>Annotation of Streptomyces ghanaensis ATCC 14672.</title>
        <authorList>
            <consortium name="The Broad Institute Genome Sequencing Platform"/>
            <consortium name="Broad Institute Microbial Sequencing Center"/>
            <person name="Fischbach M."/>
            <person name="Ward D."/>
            <person name="Young S."/>
            <person name="Kodira C.D."/>
            <person name="Zeng Q."/>
            <person name="Koehrsen M."/>
            <person name="Godfrey P."/>
            <person name="Alvarado L."/>
            <person name="Berlin A.M."/>
            <person name="Borenstein D."/>
            <person name="Chen Z."/>
            <person name="Engels R."/>
            <person name="Freedman E."/>
            <person name="Gellesch M."/>
            <person name="Goldberg J."/>
            <person name="Griggs A."/>
            <person name="Gujja S."/>
            <person name="Heiman D.I."/>
            <person name="Hepburn T.A."/>
            <person name="Howarth C."/>
            <person name="Jen D."/>
            <person name="Larson L."/>
            <person name="Lewis B."/>
            <person name="Mehta T."/>
            <person name="Park D."/>
            <person name="Pearson M."/>
            <person name="Roberts A."/>
            <person name="Saif S."/>
            <person name="Shea T.D."/>
            <person name="Shenoy N."/>
            <person name="Sisk P."/>
            <person name="Stolte C."/>
            <person name="Sykes S.N."/>
            <person name="Walk T."/>
            <person name="White J."/>
            <person name="Yandava C."/>
            <person name="Straight P."/>
            <person name="Clardy J."/>
            <person name="Hung D."/>
            <person name="Kolter R."/>
            <person name="Mekalanos J."/>
            <person name="Walker S."/>
            <person name="Walsh C.T."/>
            <person name="Wieland B.L.C."/>
            <person name="Ilzarbe M."/>
            <person name="Galagan J."/>
            <person name="Nusbaum C."/>
            <person name="Birren B."/>
        </authorList>
    </citation>
    <scope>NUCLEOTIDE SEQUENCE [LARGE SCALE GENOMIC DNA]</scope>
    <source>
        <strain evidence="2">ATCC 14672 / DSM 40746 / JCM 4963 / KCTC 9882 / NRRL B-12104 / FH 1290</strain>
    </source>
</reference>
<dbReference type="EMBL" id="DS999641">
    <property type="protein sequence ID" value="EFE72197.2"/>
    <property type="molecule type" value="Genomic_DNA"/>
</dbReference>
<protein>
    <submittedName>
        <fullName evidence="1">Predicted protein</fullName>
    </submittedName>
</protein>
<evidence type="ECO:0000313" key="1">
    <source>
        <dbReference type="EMBL" id="EFE72197.2"/>
    </source>
</evidence>